<keyword evidence="2" id="KW-0472">Membrane</keyword>
<feature type="compositionally biased region" description="Basic and acidic residues" evidence="1">
    <location>
        <begin position="213"/>
        <end position="225"/>
    </location>
</feature>
<evidence type="ECO:0000313" key="4">
    <source>
        <dbReference type="Proteomes" id="UP000050562"/>
    </source>
</evidence>
<sequence length="317" mass="35039">MLIGYRFERTAQGDLHIHTRNRLMDGIALLLGPVSVAAPVVFMVCVALNGGSPLVDVEPLVALLMVLGTLLLSALGLVIMVYTGYRETLLLSKLENQGKRRTRNFFGRRERVLAVFKIDACDRLELRRHPDSKPIYTQLWLVMRDGSEHCLTTDNVPVVPGSKRTDGLLSQLADYLDVAVPTEVVMLVSKGVAETCKPVPAPARVSAGKGVKQRTEEETRSEPTEKIGVPARAMSALLGTFFAVLELANVVDLVPSLFSGRLRVTGYRTRPTLYYWDERPLAFSFHMLAGIVEVLIIGTIAWTCLRIAIRGWIKSTP</sequence>
<evidence type="ECO:0000256" key="1">
    <source>
        <dbReference type="SAM" id="MobiDB-lite"/>
    </source>
</evidence>
<feature type="transmembrane region" description="Helical" evidence="2">
    <location>
        <begin position="27"/>
        <end position="49"/>
    </location>
</feature>
<feature type="region of interest" description="Disordered" evidence="1">
    <location>
        <begin position="204"/>
        <end position="225"/>
    </location>
</feature>
<organism evidence="3 4">
    <name type="scientific">Pseudomonas syringae pv. primulae</name>
    <dbReference type="NCBI Taxonomy" id="251707"/>
    <lineage>
        <taxon>Bacteria</taxon>
        <taxon>Pseudomonadati</taxon>
        <taxon>Pseudomonadota</taxon>
        <taxon>Gammaproteobacteria</taxon>
        <taxon>Pseudomonadales</taxon>
        <taxon>Pseudomonadaceae</taxon>
        <taxon>Pseudomonas</taxon>
    </lineage>
</organism>
<keyword evidence="2" id="KW-0812">Transmembrane</keyword>
<gene>
    <name evidence="3" type="ORF">ALO52_00516</name>
</gene>
<reference evidence="3 4" key="1">
    <citation type="submission" date="2015-09" db="EMBL/GenBank/DDBJ databases">
        <title>Genome announcement of multiple Pseudomonas syringae strains.</title>
        <authorList>
            <person name="Thakur S."/>
            <person name="Wang P.W."/>
            <person name="Gong Y."/>
            <person name="Weir B.S."/>
            <person name="Guttman D.S."/>
        </authorList>
    </citation>
    <scope>NUCLEOTIDE SEQUENCE [LARGE SCALE GENOMIC DNA]</scope>
    <source>
        <strain evidence="3 4">ICMP3956</strain>
    </source>
</reference>
<evidence type="ECO:0000256" key="2">
    <source>
        <dbReference type="SAM" id="Phobius"/>
    </source>
</evidence>
<comment type="caution">
    <text evidence="3">The sequence shown here is derived from an EMBL/GenBank/DDBJ whole genome shotgun (WGS) entry which is preliminary data.</text>
</comment>
<dbReference type="AlphaFoldDB" id="A0A0P9XLS1"/>
<feature type="transmembrane region" description="Helical" evidence="2">
    <location>
        <begin position="283"/>
        <end position="305"/>
    </location>
</feature>
<feature type="transmembrane region" description="Helical" evidence="2">
    <location>
        <begin position="236"/>
        <end position="258"/>
    </location>
</feature>
<proteinExistence type="predicted"/>
<feature type="transmembrane region" description="Helical" evidence="2">
    <location>
        <begin position="61"/>
        <end position="85"/>
    </location>
</feature>
<evidence type="ECO:0000313" key="3">
    <source>
        <dbReference type="EMBL" id="KPY33397.1"/>
    </source>
</evidence>
<dbReference type="PATRIC" id="fig|251707.3.peg.701"/>
<name>A0A0P9XLS1_9PSED</name>
<dbReference type="Proteomes" id="UP000050562">
    <property type="component" value="Unassembled WGS sequence"/>
</dbReference>
<accession>A0A0P9XLS1</accession>
<dbReference type="RefSeq" id="WP_057410196.1">
    <property type="nucleotide sequence ID" value="NZ_LJRC01000211.1"/>
</dbReference>
<dbReference type="EMBL" id="LJRC01000211">
    <property type="protein sequence ID" value="KPY33397.1"/>
    <property type="molecule type" value="Genomic_DNA"/>
</dbReference>
<protein>
    <submittedName>
        <fullName evidence="3">Membrane protein</fullName>
    </submittedName>
</protein>
<keyword evidence="2" id="KW-1133">Transmembrane helix</keyword>